<dbReference type="Pfam" id="PF00027">
    <property type="entry name" value="cNMP_binding"/>
    <property type="match status" value="1"/>
</dbReference>
<evidence type="ECO:0000313" key="7">
    <source>
        <dbReference type="Proteomes" id="UP000559809"/>
    </source>
</evidence>
<evidence type="ECO:0000256" key="3">
    <source>
        <dbReference type="ARBA" id="ARBA00023163"/>
    </source>
</evidence>
<dbReference type="PROSITE" id="PS51063">
    <property type="entry name" value="HTH_CRP_2"/>
    <property type="match status" value="1"/>
</dbReference>
<dbReference type="PANTHER" id="PTHR24567">
    <property type="entry name" value="CRP FAMILY TRANSCRIPTIONAL REGULATORY PROTEIN"/>
    <property type="match status" value="1"/>
</dbReference>
<keyword evidence="2" id="KW-0238">DNA-binding</keyword>
<dbReference type="EMBL" id="JACCEM010000003">
    <property type="protein sequence ID" value="NYT49005.1"/>
    <property type="molecule type" value="Genomic_DNA"/>
</dbReference>
<dbReference type="SMART" id="SM00419">
    <property type="entry name" value="HTH_CRP"/>
    <property type="match status" value="1"/>
</dbReference>
<dbReference type="Proteomes" id="UP000559809">
    <property type="component" value="Unassembled WGS sequence"/>
</dbReference>
<dbReference type="SUPFAM" id="SSF46785">
    <property type="entry name" value="Winged helix' DNA-binding domain"/>
    <property type="match status" value="1"/>
</dbReference>
<protein>
    <submittedName>
        <fullName evidence="6">Crp/Fnr family transcriptional regulator</fullName>
    </submittedName>
</protein>
<dbReference type="Gene3D" id="1.10.10.10">
    <property type="entry name" value="Winged helix-like DNA-binding domain superfamily/Winged helix DNA-binding domain"/>
    <property type="match status" value="1"/>
</dbReference>
<dbReference type="CDD" id="cd00038">
    <property type="entry name" value="CAP_ED"/>
    <property type="match status" value="1"/>
</dbReference>
<dbReference type="PROSITE" id="PS50042">
    <property type="entry name" value="CNMP_BINDING_3"/>
    <property type="match status" value="1"/>
</dbReference>
<gene>
    <name evidence="6" type="ORF">H0A72_06735</name>
</gene>
<dbReference type="RefSeq" id="WP_180154300.1">
    <property type="nucleotide sequence ID" value="NZ_JACCEM010000003.1"/>
</dbReference>
<dbReference type="GO" id="GO:0003700">
    <property type="term" value="F:DNA-binding transcription factor activity"/>
    <property type="evidence" value="ECO:0007669"/>
    <property type="project" value="TreeGrafter"/>
</dbReference>
<dbReference type="InterPro" id="IPR036390">
    <property type="entry name" value="WH_DNA-bd_sf"/>
</dbReference>
<dbReference type="PANTHER" id="PTHR24567:SF74">
    <property type="entry name" value="HTH-TYPE TRANSCRIPTIONAL REGULATOR ARCR"/>
    <property type="match status" value="1"/>
</dbReference>
<evidence type="ECO:0000256" key="2">
    <source>
        <dbReference type="ARBA" id="ARBA00023125"/>
    </source>
</evidence>
<proteinExistence type="predicted"/>
<dbReference type="AlphaFoldDB" id="A0A853FT08"/>
<organism evidence="6 7">
    <name type="scientific">Parapusillimonas granuli</name>
    <dbReference type="NCBI Taxonomy" id="380911"/>
    <lineage>
        <taxon>Bacteria</taxon>
        <taxon>Pseudomonadati</taxon>
        <taxon>Pseudomonadota</taxon>
        <taxon>Betaproteobacteria</taxon>
        <taxon>Burkholderiales</taxon>
        <taxon>Alcaligenaceae</taxon>
        <taxon>Parapusillimonas</taxon>
    </lineage>
</organism>
<feature type="domain" description="HTH crp-type" evidence="5">
    <location>
        <begin position="148"/>
        <end position="221"/>
    </location>
</feature>
<dbReference type="Gene3D" id="2.60.120.10">
    <property type="entry name" value="Jelly Rolls"/>
    <property type="match status" value="1"/>
</dbReference>
<dbReference type="GO" id="GO:0003677">
    <property type="term" value="F:DNA binding"/>
    <property type="evidence" value="ECO:0007669"/>
    <property type="project" value="UniProtKB-KW"/>
</dbReference>
<sequence>MTVKAKSLNTETWYLDEAVVGPWIRSAHMGLRRKYQKGEFLYHQGEVSPLFFFVLKGRVQVSIFREDGSEFVLEVMGRWALCGEAAAFDQLPRFSAAIALEDAEVVVFDANEMGAALAQNSELAVALLRISAMKQRVLGGRLQCVASPRPEKRIFELLNRLSELYGTEVDGVIVIGIKLTHEQIAAMTGATRVTVTRTLARLKEERVLTIKNKQLHILDPGKLHI</sequence>
<dbReference type="InterPro" id="IPR018490">
    <property type="entry name" value="cNMP-bd_dom_sf"/>
</dbReference>
<dbReference type="GO" id="GO:0005829">
    <property type="term" value="C:cytosol"/>
    <property type="evidence" value="ECO:0007669"/>
    <property type="project" value="TreeGrafter"/>
</dbReference>
<dbReference type="InterPro" id="IPR036388">
    <property type="entry name" value="WH-like_DNA-bd_sf"/>
</dbReference>
<dbReference type="InterPro" id="IPR050397">
    <property type="entry name" value="Env_Response_Regulators"/>
</dbReference>
<comment type="caution">
    <text evidence="6">The sequence shown here is derived from an EMBL/GenBank/DDBJ whole genome shotgun (WGS) entry which is preliminary data.</text>
</comment>
<name>A0A853FT08_9BURK</name>
<evidence type="ECO:0000313" key="6">
    <source>
        <dbReference type="EMBL" id="NYT49005.1"/>
    </source>
</evidence>
<feature type="domain" description="Cyclic nucleotide-binding" evidence="4">
    <location>
        <begin position="33"/>
        <end position="109"/>
    </location>
</feature>
<evidence type="ECO:0000259" key="5">
    <source>
        <dbReference type="PROSITE" id="PS51063"/>
    </source>
</evidence>
<keyword evidence="7" id="KW-1185">Reference proteome</keyword>
<dbReference type="SMART" id="SM00100">
    <property type="entry name" value="cNMP"/>
    <property type="match status" value="1"/>
</dbReference>
<evidence type="ECO:0000259" key="4">
    <source>
        <dbReference type="PROSITE" id="PS50042"/>
    </source>
</evidence>
<accession>A0A853FT08</accession>
<dbReference type="InterPro" id="IPR000595">
    <property type="entry name" value="cNMP-bd_dom"/>
</dbReference>
<keyword evidence="1" id="KW-0805">Transcription regulation</keyword>
<dbReference type="Pfam" id="PF13545">
    <property type="entry name" value="HTH_Crp_2"/>
    <property type="match status" value="1"/>
</dbReference>
<evidence type="ECO:0000256" key="1">
    <source>
        <dbReference type="ARBA" id="ARBA00023015"/>
    </source>
</evidence>
<keyword evidence="3" id="KW-0804">Transcription</keyword>
<dbReference type="InterPro" id="IPR014710">
    <property type="entry name" value="RmlC-like_jellyroll"/>
</dbReference>
<dbReference type="SUPFAM" id="SSF51206">
    <property type="entry name" value="cAMP-binding domain-like"/>
    <property type="match status" value="1"/>
</dbReference>
<dbReference type="InterPro" id="IPR012318">
    <property type="entry name" value="HTH_CRP"/>
</dbReference>
<reference evidence="6 7" key="1">
    <citation type="submission" date="2020-07" db="EMBL/GenBank/DDBJ databases">
        <title>Taxonomic revisions and descriptions of new bacterial species based on genomic comparisons in the high-G+C-content subgroup of the family Alcaligenaceae.</title>
        <authorList>
            <person name="Szabo A."/>
            <person name="Felfoldi T."/>
        </authorList>
    </citation>
    <scope>NUCLEOTIDE SEQUENCE [LARGE SCALE GENOMIC DNA]</scope>
    <source>
        <strain evidence="6 7">LMG 24012</strain>
    </source>
</reference>